<gene>
    <name evidence="1" type="ORF">AYBTSS11_LOCUS9525</name>
</gene>
<organism evidence="1 2">
    <name type="scientific">Sphenostylis stenocarpa</name>
    <dbReference type="NCBI Taxonomy" id="92480"/>
    <lineage>
        <taxon>Eukaryota</taxon>
        <taxon>Viridiplantae</taxon>
        <taxon>Streptophyta</taxon>
        <taxon>Embryophyta</taxon>
        <taxon>Tracheophyta</taxon>
        <taxon>Spermatophyta</taxon>
        <taxon>Magnoliopsida</taxon>
        <taxon>eudicotyledons</taxon>
        <taxon>Gunneridae</taxon>
        <taxon>Pentapetalae</taxon>
        <taxon>rosids</taxon>
        <taxon>fabids</taxon>
        <taxon>Fabales</taxon>
        <taxon>Fabaceae</taxon>
        <taxon>Papilionoideae</taxon>
        <taxon>50 kb inversion clade</taxon>
        <taxon>NPAAA clade</taxon>
        <taxon>indigoferoid/millettioid clade</taxon>
        <taxon>Phaseoleae</taxon>
        <taxon>Sphenostylis</taxon>
    </lineage>
</organism>
<dbReference type="AlphaFoldDB" id="A0AA86VXH0"/>
<accession>A0AA86VXH0</accession>
<sequence>MVVYMHAFIVHSICNPRTLMYSKTIGVKSYKLTLMKVKEETQGWVYPHVAGALYNRWVSRNIHLSEMSLEFNIYK</sequence>
<protein>
    <submittedName>
        <fullName evidence="1">Uncharacterized protein</fullName>
    </submittedName>
</protein>
<dbReference type="Proteomes" id="UP001189624">
    <property type="component" value="Chromosome 3"/>
</dbReference>
<proteinExistence type="predicted"/>
<reference evidence="1" key="1">
    <citation type="submission" date="2023-10" db="EMBL/GenBank/DDBJ databases">
        <authorList>
            <person name="Domelevo Entfellner J.-B."/>
        </authorList>
    </citation>
    <scope>NUCLEOTIDE SEQUENCE</scope>
</reference>
<keyword evidence="2" id="KW-1185">Reference proteome</keyword>
<evidence type="ECO:0000313" key="2">
    <source>
        <dbReference type="Proteomes" id="UP001189624"/>
    </source>
</evidence>
<dbReference type="Gramene" id="rna-AYBTSS11_LOCUS9525">
    <property type="protein sequence ID" value="CAJ1940101.1"/>
    <property type="gene ID" value="gene-AYBTSS11_LOCUS9525"/>
</dbReference>
<evidence type="ECO:0000313" key="1">
    <source>
        <dbReference type="EMBL" id="CAJ1940101.1"/>
    </source>
</evidence>
<name>A0AA86VXH0_9FABA</name>
<dbReference type="EMBL" id="OY731400">
    <property type="protein sequence ID" value="CAJ1940101.1"/>
    <property type="molecule type" value="Genomic_DNA"/>
</dbReference>